<dbReference type="EMBL" id="JACCCZ010000001">
    <property type="protein sequence ID" value="NYG02774.1"/>
    <property type="molecule type" value="Genomic_DNA"/>
</dbReference>
<gene>
    <name evidence="3" type="ORF">ATL51_3380</name>
    <name evidence="2" type="ORF">HDA37_003059</name>
</gene>
<evidence type="ECO:0000313" key="5">
    <source>
        <dbReference type="Proteomes" id="UP000549695"/>
    </source>
</evidence>
<dbReference type="Gene3D" id="3.40.50.1820">
    <property type="entry name" value="alpha/beta hydrolase"/>
    <property type="match status" value="1"/>
</dbReference>
<organism evidence="2 5">
    <name type="scientific">Pseudonocardia alni</name>
    <name type="common">Amycolata alni</name>
    <dbReference type="NCBI Taxonomy" id="33907"/>
    <lineage>
        <taxon>Bacteria</taxon>
        <taxon>Bacillati</taxon>
        <taxon>Actinomycetota</taxon>
        <taxon>Actinomycetes</taxon>
        <taxon>Pseudonocardiales</taxon>
        <taxon>Pseudonocardiaceae</taxon>
        <taxon>Pseudonocardia</taxon>
    </lineage>
</organism>
<dbReference type="AlphaFoldDB" id="A0A852W7P2"/>
<evidence type="ECO:0000313" key="4">
    <source>
        <dbReference type="Proteomes" id="UP000232453"/>
    </source>
</evidence>
<dbReference type="Proteomes" id="UP000549695">
    <property type="component" value="Unassembled WGS sequence"/>
</dbReference>
<dbReference type="SUPFAM" id="SSF53474">
    <property type="entry name" value="alpha/beta-Hydrolases"/>
    <property type="match status" value="1"/>
</dbReference>
<evidence type="ECO:0000259" key="1">
    <source>
        <dbReference type="Pfam" id="PF00326"/>
    </source>
</evidence>
<accession>A0A852W7P2</accession>
<dbReference type="RefSeq" id="WP_100879119.1">
    <property type="nucleotide sequence ID" value="NZ_BAAAJZ010000003.1"/>
</dbReference>
<sequence length="386" mass="40631">MRAPSSSVRHSVRRSAPVAGALAGALGGAGGAAAAAIGWHYSTILLHPSPHPGLPERVVTAGDGTVELARTRLSAQPGVWGLRGPAGLAVVGPVLDRGRRTVVRELRAGPVPATGPAVLDAGPFDPDPSARGLPFDDVRVPTDLGLAPAWRIPAPDGGDPDTWALCVHGRGGTRREALRILPALHAAGLTQLVVSYRGDGTAPESPDGRSHLGDTEWRDIDAAAAYALVHGARRLVLVGWSMGAAVGGAFLDRSPHADLVDAVVWDAPLLDWRRTLRRQARNRGLPPTLAGVAARFTARRIGIDLDRFDLVRRPPAVRPPTLVLHSDADTAVPVTLSRDLAATAPGHRWPVTYREFSGTEHTGSWNADPDGYEAAVTGFLRTLRPA</sequence>
<dbReference type="EMBL" id="PHUJ01000003">
    <property type="protein sequence ID" value="PKB31684.1"/>
    <property type="molecule type" value="Genomic_DNA"/>
</dbReference>
<dbReference type="InterPro" id="IPR029058">
    <property type="entry name" value="AB_hydrolase_fold"/>
</dbReference>
<accession>A0AA44UR72</accession>
<name>A0A852W7P2_PSEA5</name>
<reference evidence="2 5" key="1">
    <citation type="submission" date="2020-07" db="EMBL/GenBank/DDBJ databases">
        <title>Sequencing the genomes of 1000 actinobacteria strains.</title>
        <authorList>
            <person name="Klenk H.-P."/>
        </authorList>
    </citation>
    <scope>NUCLEOTIDE SEQUENCE [LARGE SCALE GENOMIC DNA]</scope>
    <source>
        <strain evidence="3 4">DSM 44104</strain>
        <strain evidence="2 5">DSM 44749</strain>
    </source>
</reference>
<dbReference type="InterPro" id="IPR001375">
    <property type="entry name" value="Peptidase_S9_cat"/>
</dbReference>
<evidence type="ECO:0000313" key="3">
    <source>
        <dbReference type="EMBL" id="PKB31684.1"/>
    </source>
</evidence>
<dbReference type="Proteomes" id="UP000232453">
    <property type="component" value="Unassembled WGS sequence"/>
</dbReference>
<feature type="domain" description="Peptidase S9 prolyl oligopeptidase catalytic" evidence="1">
    <location>
        <begin position="186"/>
        <end position="364"/>
    </location>
</feature>
<dbReference type="GO" id="GO:0006508">
    <property type="term" value="P:proteolysis"/>
    <property type="evidence" value="ECO:0007669"/>
    <property type="project" value="InterPro"/>
</dbReference>
<dbReference type="Pfam" id="PF00326">
    <property type="entry name" value="Peptidase_S9"/>
    <property type="match status" value="1"/>
</dbReference>
<dbReference type="GeneID" id="98052798"/>
<dbReference type="GO" id="GO:0008236">
    <property type="term" value="F:serine-type peptidase activity"/>
    <property type="evidence" value="ECO:0007669"/>
    <property type="project" value="InterPro"/>
</dbReference>
<evidence type="ECO:0000313" key="2">
    <source>
        <dbReference type="EMBL" id="NYG02774.1"/>
    </source>
</evidence>
<proteinExistence type="predicted"/>
<protein>
    <recommendedName>
        <fullName evidence="1">Peptidase S9 prolyl oligopeptidase catalytic domain-containing protein</fullName>
    </recommendedName>
</protein>
<keyword evidence="5" id="KW-1185">Reference proteome</keyword>
<comment type="caution">
    <text evidence="2">The sequence shown here is derived from an EMBL/GenBank/DDBJ whole genome shotgun (WGS) entry which is preliminary data.</text>
</comment>